<dbReference type="PANTHER" id="PTHR42760:SF135">
    <property type="entry name" value="BLL7886 PROTEIN"/>
    <property type="match status" value="1"/>
</dbReference>
<protein>
    <submittedName>
        <fullName evidence="2">2-deoxy-D-gluconate 3-dehydrogenase</fullName>
    </submittedName>
</protein>
<dbReference type="PANTHER" id="PTHR42760">
    <property type="entry name" value="SHORT-CHAIN DEHYDROGENASES/REDUCTASES FAMILY MEMBER"/>
    <property type="match status" value="1"/>
</dbReference>
<dbReference type="GO" id="GO:0016616">
    <property type="term" value="F:oxidoreductase activity, acting on the CH-OH group of donors, NAD or NADP as acceptor"/>
    <property type="evidence" value="ECO:0007669"/>
    <property type="project" value="TreeGrafter"/>
</dbReference>
<reference evidence="2 3" key="1">
    <citation type="submission" date="2016-01" db="EMBL/GenBank/DDBJ databases">
        <authorList>
            <person name="McClelland M."/>
            <person name="Jain A."/>
            <person name="Saraogi P."/>
            <person name="Mendelson R."/>
            <person name="Westerman R."/>
            <person name="SanMiguel P."/>
            <person name="Csonka L."/>
        </authorList>
    </citation>
    <scope>NUCLEOTIDE SEQUENCE [LARGE SCALE GENOMIC DNA]</scope>
    <source>
        <strain evidence="2 3">NCPPB 2472</strain>
    </source>
</reference>
<dbReference type="PRINTS" id="PR00080">
    <property type="entry name" value="SDRFAMILY"/>
</dbReference>
<gene>
    <name evidence="2" type="ORF">AWM79_20725</name>
</gene>
<proteinExistence type="inferred from homology"/>
<sequence>MSDANLALFRLDGHRALVTGASGGLGQRFAVTLASAGADIVVAARRRDRLAGLVDQIRAMGRMIQAVELDVTDSATIKAAFDEIEQHGPPVDILVNTAGVTVSKAFLEQSEADWDHVLNTNLRGTWRVAQECARRLVDSARPGSIINVASILGERVASHVGPYAVSKAGLIQASKTTALELARYGIRVNALLPGYIATDLNQAFLQSEAGLRLRDRIPSRRFGHPQDLDGPLLLLASDAGRHITGATLAVDGGHLISSL</sequence>
<dbReference type="Proteomes" id="UP000063229">
    <property type="component" value="Chromosome"/>
</dbReference>
<dbReference type="SUPFAM" id="SSF51735">
    <property type="entry name" value="NAD(P)-binding Rossmann-fold domains"/>
    <property type="match status" value="1"/>
</dbReference>
<dbReference type="Gene3D" id="3.40.50.720">
    <property type="entry name" value="NAD(P)-binding Rossmann-like Domain"/>
    <property type="match status" value="1"/>
</dbReference>
<dbReference type="AlphaFoldDB" id="A0A0X1T9B4"/>
<dbReference type="InterPro" id="IPR002347">
    <property type="entry name" value="SDR_fam"/>
</dbReference>
<dbReference type="GO" id="GO:0030497">
    <property type="term" value="P:fatty acid elongation"/>
    <property type="evidence" value="ECO:0007669"/>
    <property type="project" value="TreeGrafter"/>
</dbReference>
<organism evidence="2 3">
    <name type="scientific">Pseudomonas agarici</name>
    <dbReference type="NCBI Taxonomy" id="46677"/>
    <lineage>
        <taxon>Bacteria</taxon>
        <taxon>Pseudomonadati</taxon>
        <taxon>Pseudomonadota</taxon>
        <taxon>Gammaproteobacteria</taxon>
        <taxon>Pseudomonadales</taxon>
        <taxon>Pseudomonadaceae</taxon>
        <taxon>Pseudomonas</taxon>
    </lineage>
</organism>
<name>A0A0X1T9B4_PSEAA</name>
<dbReference type="EMBL" id="CP014135">
    <property type="protein sequence ID" value="AMB88369.1"/>
    <property type="molecule type" value="Genomic_DNA"/>
</dbReference>
<dbReference type="InterPro" id="IPR036291">
    <property type="entry name" value="NAD(P)-bd_dom_sf"/>
</dbReference>
<dbReference type="FunFam" id="3.40.50.720:FF:000084">
    <property type="entry name" value="Short-chain dehydrogenase reductase"/>
    <property type="match status" value="1"/>
</dbReference>
<evidence type="ECO:0000313" key="3">
    <source>
        <dbReference type="Proteomes" id="UP000063229"/>
    </source>
</evidence>
<evidence type="ECO:0000256" key="1">
    <source>
        <dbReference type="ARBA" id="ARBA00006484"/>
    </source>
</evidence>
<keyword evidence="3" id="KW-1185">Reference proteome</keyword>
<dbReference type="Pfam" id="PF13561">
    <property type="entry name" value="adh_short_C2"/>
    <property type="match status" value="1"/>
</dbReference>
<comment type="similarity">
    <text evidence="1">Belongs to the short-chain dehydrogenases/reductases (SDR) family.</text>
</comment>
<dbReference type="STRING" id="46677.AWM79_20725"/>
<dbReference type="PRINTS" id="PR00081">
    <property type="entry name" value="GDHRDH"/>
</dbReference>
<accession>A0A0X1T9B4</accession>
<evidence type="ECO:0000313" key="2">
    <source>
        <dbReference type="EMBL" id="AMB88369.1"/>
    </source>
</evidence>
<dbReference type="KEGG" id="pagb:AWM79_20725"/>